<dbReference type="NCBIfam" id="TIGR03170">
    <property type="entry name" value="flgA_cterm"/>
    <property type="match status" value="1"/>
</dbReference>
<dbReference type="InterPro" id="IPR013974">
    <property type="entry name" value="SAF"/>
</dbReference>
<dbReference type="PANTHER" id="PTHR36307">
    <property type="entry name" value="FLAGELLA BASAL BODY P-RING FORMATION PROTEIN FLGA"/>
    <property type="match status" value="1"/>
</dbReference>
<name>A0A011MZY6_9PROT</name>
<dbReference type="SMART" id="SM00858">
    <property type="entry name" value="SAF"/>
    <property type="match status" value="1"/>
</dbReference>
<keyword evidence="6" id="KW-0282">Flagellum</keyword>
<dbReference type="InterPro" id="IPR017585">
    <property type="entry name" value="SAF_FlgA"/>
</dbReference>
<dbReference type="Proteomes" id="UP000020218">
    <property type="component" value="Unassembled WGS sequence"/>
</dbReference>
<dbReference type="PATRIC" id="fig|1454001.3.peg.1419"/>
<dbReference type="EMBL" id="JFAX01000006">
    <property type="protein sequence ID" value="EXI68151.1"/>
    <property type="molecule type" value="Genomic_DNA"/>
</dbReference>
<comment type="similarity">
    <text evidence="4">Belongs to the FlgA family.</text>
</comment>
<dbReference type="GO" id="GO:0044780">
    <property type="term" value="P:bacterial-type flagellum assembly"/>
    <property type="evidence" value="ECO:0007669"/>
    <property type="project" value="InterPro"/>
</dbReference>
<protein>
    <recommendedName>
        <fullName evidence="4">Flagella basal body P-ring formation protein FlgA</fullName>
    </recommendedName>
</protein>
<evidence type="ECO:0000256" key="3">
    <source>
        <dbReference type="ARBA" id="ARBA00022764"/>
    </source>
</evidence>
<keyword evidence="7" id="KW-1185">Reference proteome</keyword>
<sequence>MPVTSRAQHHSGWPHPYPPLVLAILALASGIVSAQTTLSAALSDYLRAQTAGLPGTVSFQIGQLDRHARLAACDAFEPFVPSGGRLWGNTTVGVRCLGPGRWTVYVPVQIRIAGNYLVAARQLAPGQQIGAADLLPQSGDLGALPAGILTDPAQAIGKTPRQGIAAGQPLRSDQLSAAWVIQQGQSVRLLSSGAGFSVSNEGKAVNNAAEGQVVQVRTASGQVVSGIARQGGIVEVSY</sequence>
<gene>
    <name evidence="6" type="primary">flgA</name>
    <name evidence="6" type="ORF">AW08_01369</name>
</gene>
<proteinExistence type="inferred from homology"/>
<feature type="domain" description="SAF" evidence="5">
    <location>
        <begin position="114"/>
        <end position="176"/>
    </location>
</feature>
<dbReference type="Pfam" id="PF17656">
    <property type="entry name" value="ChapFlgA_N"/>
    <property type="match status" value="1"/>
</dbReference>
<keyword evidence="4" id="KW-1005">Bacterial flagellum biogenesis</keyword>
<dbReference type="InterPro" id="IPR041231">
    <property type="entry name" value="FlgA_N"/>
</dbReference>
<dbReference type="Pfam" id="PF13144">
    <property type="entry name" value="ChapFlgA"/>
    <property type="match status" value="1"/>
</dbReference>
<keyword evidence="6" id="KW-0969">Cilium</keyword>
<comment type="function">
    <text evidence="4">Involved in the assembly process of the P-ring formation. It may associate with FlgF on the rod constituting a structure essential for the P-ring assembly or may act as a modulator protein for the P-ring assembly.</text>
</comment>
<keyword evidence="6" id="KW-0966">Cell projection</keyword>
<accession>A0A011MZY6</accession>
<reference evidence="6" key="1">
    <citation type="submission" date="2014-02" db="EMBL/GenBank/DDBJ databases">
        <title>Expanding our view of genomic diversity in Candidatus Accumulibacter clades.</title>
        <authorList>
            <person name="Skennerton C.T."/>
            <person name="Barr J.J."/>
            <person name="Slater F.R."/>
            <person name="Bond P.L."/>
            <person name="Tyson G.W."/>
        </authorList>
    </citation>
    <scope>NUCLEOTIDE SEQUENCE [LARGE SCALE GENOMIC DNA]</scope>
</reference>
<comment type="subcellular location">
    <subcellularLocation>
        <location evidence="1 4">Periplasm</location>
    </subcellularLocation>
</comment>
<dbReference type="InterPro" id="IPR039246">
    <property type="entry name" value="Flagellar_FlgA"/>
</dbReference>
<organism evidence="6 7">
    <name type="scientific">Candidatus Accumulibacter adjunctus</name>
    <dbReference type="NCBI Taxonomy" id="1454001"/>
    <lineage>
        <taxon>Bacteria</taxon>
        <taxon>Pseudomonadati</taxon>
        <taxon>Pseudomonadota</taxon>
        <taxon>Betaproteobacteria</taxon>
        <taxon>Candidatus Accumulibacter</taxon>
    </lineage>
</organism>
<dbReference type="STRING" id="1454001.AW08_01369"/>
<keyword evidence="2" id="KW-0732">Signal</keyword>
<dbReference type="Gene3D" id="2.30.30.760">
    <property type="match status" value="1"/>
</dbReference>
<dbReference type="PANTHER" id="PTHR36307:SF1">
    <property type="entry name" value="FLAGELLA BASAL BODY P-RING FORMATION PROTEIN FLGA"/>
    <property type="match status" value="1"/>
</dbReference>
<evidence type="ECO:0000256" key="2">
    <source>
        <dbReference type="ARBA" id="ARBA00022729"/>
    </source>
</evidence>
<comment type="caution">
    <text evidence="6">The sequence shown here is derived from an EMBL/GenBank/DDBJ whole genome shotgun (WGS) entry which is preliminary data.</text>
</comment>
<evidence type="ECO:0000256" key="1">
    <source>
        <dbReference type="ARBA" id="ARBA00004418"/>
    </source>
</evidence>
<evidence type="ECO:0000313" key="7">
    <source>
        <dbReference type="Proteomes" id="UP000020218"/>
    </source>
</evidence>
<evidence type="ECO:0000259" key="5">
    <source>
        <dbReference type="SMART" id="SM00858"/>
    </source>
</evidence>
<dbReference type="Gene3D" id="3.90.1210.10">
    <property type="entry name" value="Antifreeze-like/N-acetylneuraminic acid synthase C-terminal domain"/>
    <property type="match status" value="1"/>
</dbReference>
<dbReference type="GO" id="GO:0042597">
    <property type="term" value="C:periplasmic space"/>
    <property type="evidence" value="ECO:0007669"/>
    <property type="project" value="UniProtKB-SubCell"/>
</dbReference>
<evidence type="ECO:0000256" key="4">
    <source>
        <dbReference type="RuleBase" id="RU362063"/>
    </source>
</evidence>
<evidence type="ECO:0000313" key="6">
    <source>
        <dbReference type="EMBL" id="EXI68151.1"/>
    </source>
</evidence>
<keyword evidence="3 4" id="KW-0574">Periplasm</keyword>
<dbReference type="CDD" id="cd11614">
    <property type="entry name" value="SAF_CpaB_FlgA_like"/>
    <property type="match status" value="1"/>
</dbReference>
<dbReference type="AlphaFoldDB" id="A0A011MZY6"/>